<evidence type="ECO:0000256" key="6">
    <source>
        <dbReference type="SAM" id="MobiDB-lite"/>
    </source>
</evidence>
<dbReference type="InterPro" id="IPR005158">
    <property type="entry name" value="BTAD"/>
</dbReference>
<dbReference type="SUPFAM" id="SSF46894">
    <property type="entry name" value="C-terminal effector domain of the bipartite response regulators"/>
    <property type="match status" value="1"/>
</dbReference>
<feature type="compositionally biased region" description="Low complexity" evidence="6">
    <location>
        <begin position="359"/>
        <end position="385"/>
    </location>
</feature>
<dbReference type="PANTHER" id="PTHR35807">
    <property type="entry name" value="TRANSCRIPTIONAL REGULATOR REDD-RELATED"/>
    <property type="match status" value="1"/>
</dbReference>
<dbReference type="Gene3D" id="1.10.10.10">
    <property type="entry name" value="Winged helix-like DNA-binding domain superfamily/Winged helix DNA-binding domain"/>
    <property type="match status" value="1"/>
</dbReference>
<proteinExistence type="inferred from homology"/>
<feature type="region of interest" description="Disordered" evidence="6">
    <location>
        <begin position="246"/>
        <end position="402"/>
    </location>
</feature>
<sequence length="1258" mass="133648">MTLLNGVEAHRGDQVLPLGPPQRRAVLSVLAFRRRQWVSADSLLAALYDGVPPASGVGVIQTYVSALRRVLEPDRPPRTPPTVLLSGHGGYQLRIDDEQVDLGVFDRLVGEASRAREAGDLVRAEDRYTRALALYAGEPLTGLPGPFAQRQRVALAERRLAVLEDSLDVAVALGRSDEVIDRLRVLTAEHPLRERPRAVLMRALYARGSQSEALEVYRETRNLLVDQLGVEPGPELRRLHEQILSGAEPSDLPPPPVIPREAIASNSPRTGTAERFGIVSTLWPEPTAPPASPPVHSAGSSTVDSAERAAKPPRSASGTEPAGAATDTDRSRLDSAHLTADWARRPPDAPKPSGRPADSSATSRRTSAEPAQLPAAAMAPTTASAYPDAGSAHPTSGGPNAGAGSVYPAGGWAHSPAGSVDPTVGAAYPTSGGAQRGWAGIDPAAPVVFERAWELAQIGAWVERAATGSGGLLVISGLPGFGKTQLLDEVARRFAGVRRIDLTPPWDVAPPLGLIAELAETALAPAQTDAQAAAALCASLVEAAAATAPLVVVVDGADLMDERSARVLAAAAPRLRRMPVLLILALDERAWEPAVLALHGRLEPPAVAILRLSGLSVPAIEGLYEQRTGMLCPPGLAAEIQRATAGIPLLAGALIADLLAMRDPGRIPEFLPEGCYSRSISRLLGRYAPRGVVMLRALAVLQEVEPSLEILAAACAEPVSEVRHRCALLSATGILAAVSPPVFQHPLIGNTIRWLCRREDADRFRIAAAEQARSAGYSARQVAAILHDLVGAKYARWTVVLLDAAEECLRQGLIPDAVRQLAAALRITAPAGRDDILVRLGQLELWTNPAAARAHLEEALHSQRERGVAPSALIPLTWTMSTRWQAAAAMTLLDAVLAETEQRDPVAAQDIRAAAWAVAGLTAASWRGFVARLRTAGVADQISTAVLTWDDAFGVRYSARETLARFPAEADPARGWAALPQQLVGLLAHLSMWSGDLALAKQLSAQPREHHFGTIDVYRLILHSEVLLRCGEYRAALRVLAPTVGVLDDESIRPPLALVAQYAHALLGLGRLDEAQRRLDSVAEQANPETWEWTVVLHVRGMLCAAQGDSRQAVAHFLDCGRRVGAVGISNPAHIPWRSSAALALVGLGERARATELAAAEYELAQRWDTPATLGRALRAMAAAAPGGVDAELLSRAVEQLRRYGSPVELVPALLELAAARPEAAPALRQEARHLAESMGATRYLDLIDTQTPPAAAD</sequence>
<protein>
    <recommendedName>
        <fullName evidence="7">OmpR/PhoB-type domain-containing protein</fullName>
    </recommendedName>
</protein>
<dbReference type="InterPro" id="IPR027417">
    <property type="entry name" value="P-loop_NTPase"/>
</dbReference>
<evidence type="ECO:0000256" key="3">
    <source>
        <dbReference type="ARBA" id="ARBA00023125"/>
    </source>
</evidence>
<dbReference type="Pfam" id="PF03704">
    <property type="entry name" value="BTAD"/>
    <property type="match status" value="1"/>
</dbReference>
<dbReference type="InterPro" id="IPR036388">
    <property type="entry name" value="WH-like_DNA-bd_sf"/>
</dbReference>
<keyword evidence="4" id="KW-0804">Transcription</keyword>
<dbReference type="InterPro" id="IPR011990">
    <property type="entry name" value="TPR-like_helical_dom_sf"/>
</dbReference>
<evidence type="ECO:0000259" key="7">
    <source>
        <dbReference type="PROSITE" id="PS51755"/>
    </source>
</evidence>
<keyword evidence="9" id="KW-1185">Reference proteome</keyword>
<feature type="DNA-binding region" description="OmpR/PhoB-type" evidence="5">
    <location>
        <begin position="1"/>
        <end position="95"/>
    </location>
</feature>
<dbReference type="CDD" id="cd15831">
    <property type="entry name" value="BTAD"/>
    <property type="match status" value="1"/>
</dbReference>
<feature type="domain" description="OmpR/PhoB-type" evidence="7">
    <location>
        <begin position="1"/>
        <end position="95"/>
    </location>
</feature>
<accession>A0ABR4ZMI7</accession>
<keyword evidence="3 5" id="KW-0238">DNA-binding</keyword>
<dbReference type="Pfam" id="PF13191">
    <property type="entry name" value="AAA_16"/>
    <property type="match status" value="1"/>
</dbReference>
<evidence type="ECO:0000256" key="2">
    <source>
        <dbReference type="ARBA" id="ARBA00023015"/>
    </source>
</evidence>
<name>A0ABR4ZMI7_9NOCA</name>
<dbReference type="PROSITE" id="PS51755">
    <property type="entry name" value="OMPR_PHOB"/>
    <property type="match status" value="1"/>
</dbReference>
<dbReference type="InterPro" id="IPR003593">
    <property type="entry name" value="AAA+_ATPase"/>
</dbReference>
<comment type="caution">
    <text evidence="8">The sequence shown here is derived from an EMBL/GenBank/DDBJ whole genome shotgun (WGS) entry which is preliminary data.</text>
</comment>
<dbReference type="SUPFAM" id="SSF48452">
    <property type="entry name" value="TPR-like"/>
    <property type="match status" value="2"/>
</dbReference>
<dbReference type="InterPro" id="IPR051677">
    <property type="entry name" value="AfsR-DnrI-RedD_regulator"/>
</dbReference>
<dbReference type="InterPro" id="IPR016032">
    <property type="entry name" value="Sig_transdc_resp-reg_C-effctor"/>
</dbReference>
<dbReference type="Gene3D" id="1.25.40.10">
    <property type="entry name" value="Tetratricopeptide repeat domain"/>
    <property type="match status" value="1"/>
</dbReference>
<evidence type="ECO:0000256" key="5">
    <source>
        <dbReference type="PROSITE-ProRule" id="PRU01091"/>
    </source>
</evidence>
<dbReference type="SMART" id="SM00382">
    <property type="entry name" value="AAA"/>
    <property type="match status" value="1"/>
</dbReference>
<evidence type="ECO:0000313" key="9">
    <source>
        <dbReference type="Proteomes" id="UP000031364"/>
    </source>
</evidence>
<dbReference type="SUPFAM" id="SSF52540">
    <property type="entry name" value="P-loop containing nucleoside triphosphate hydrolases"/>
    <property type="match status" value="1"/>
</dbReference>
<dbReference type="Proteomes" id="UP000031364">
    <property type="component" value="Unassembled WGS sequence"/>
</dbReference>
<comment type="similarity">
    <text evidence="1">Belongs to the AfsR/DnrI/RedD regulatory family.</text>
</comment>
<dbReference type="SMART" id="SM01043">
    <property type="entry name" value="BTAD"/>
    <property type="match status" value="1"/>
</dbReference>
<keyword evidence="2" id="KW-0805">Transcription regulation</keyword>
<dbReference type="PANTHER" id="PTHR35807:SF1">
    <property type="entry name" value="TRANSCRIPTIONAL REGULATOR REDD"/>
    <property type="match status" value="1"/>
</dbReference>
<dbReference type="SMART" id="SM00862">
    <property type="entry name" value="Trans_reg_C"/>
    <property type="match status" value="1"/>
</dbReference>
<gene>
    <name evidence="8" type="ORF">FG87_02590</name>
</gene>
<evidence type="ECO:0000313" key="8">
    <source>
        <dbReference type="EMBL" id="KIA66488.1"/>
    </source>
</evidence>
<organism evidence="8 9">
    <name type="scientific">Nocardia vulneris</name>
    <dbReference type="NCBI Taxonomy" id="1141657"/>
    <lineage>
        <taxon>Bacteria</taxon>
        <taxon>Bacillati</taxon>
        <taxon>Actinomycetota</taxon>
        <taxon>Actinomycetes</taxon>
        <taxon>Mycobacteriales</taxon>
        <taxon>Nocardiaceae</taxon>
        <taxon>Nocardia</taxon>
    </lineage>
</organism>
<dbReference type="EMBL" id="JNFP01000002">
    <property type="protein sequence ID" value="KIA66488.1"/>
    <property type="molecule type" value="Genomic_DNA"/>
</dbReference>
<evidence type="ECO:0000256" key="1">
    <source>
        <dbReference type="ARBA" id="ARBA00005820"/>
    </source>
</evidence>
<dbReference type="InterPro" id="IPR001867">
    <property type="entry name" value="OmpR/PhoB-type_DNA-bd"/>
</dbReference>
<reference evidence="8 9" key="1">
    <citation type="journal article" date="2014" name="Int. J. Syst. Evol. Microbiol.">
        <title>Nocardia vulneris sp. nov., isolated from wounds of human patients in North America.</title>
        <authorList>
            <person name="Lasker B.A."/>
            <person name="Bell M."/>
            <person name="Klenk H.P."/>
            <person name="Sproer C."/>
            <person name="Schumann C."/>
            <person name="Schumann P."/>
            <person name="Brown J.M."/>
        </authorList>
    </citation>
    <scope>NUCLEOTIDE SEQUENCE [LARGE SCALE GENOMIC DNA]</scope>
    <source>
        <strain evidence="8 9">W9851</strain>
    </source>
</reference>
<dbReference type="InterPro" id="IPR041664">
    <property type="entry name" value="AAA_16"/>
</dbReference>
<evidence type="ECO:0000256" key="4">
    <source>
        <dbReference type="ARBA" id="ARBA00023163"/>
    </source>
</evidence>